<accession>H8IAM2</accession>
<evidence type="ECO:0000256" key="2">
    <source>
        <dbReference type="ARBA" id="ARBA00001911"/>
    </source>
</evidence>
<dbReference type="GO" id="GO:0034038">
    <property type="term" value="F:deoxyhypusine synthase activity"/>
    <property type="evidence" value="ECO:0007669"/>
    <property type="project" value="UniProtKB-UniRule"/>
</dbReference>
<dbReference type="InterPro" id="IPR029035">
    <property type="entry name" value="DHS-like_NAD/FAD-binding_dom"/>
</dbReference>
<comment type="similarity">
    <text evidence="5 9">Belongs to the deoxyhypusine synthase family.</text>
</comment>
<evidence type="ECO:0000256" key="3">
    <source>
        <dbReference type="ARBA" id="ARBA00002823"/>
    </source>
</evidence>
<dbReference type="STRING" id="1041930.Mtc_1365"/>
<keyword evidence="11" id="KW-1185">Reference proteome</keyword>
<dbReference type="HOGENOM" id="CLU_039781_1_0_2"/>
<dbReference type="GeneID" id="11971494"/>
<dbReference type="KEGG" id="mez:Mtc_1365"/>
<dbReference type="AlphaFoldDB" id="H8IAM2"/>
<dbReference type="Proteomes" id="UP000005233">
    <property type="component" value="Chromosome"/>
</dbReference>
<dbReference type="PANTHER" id="PTHR11703:SF2">
    <property type="entry name" value="DEOXYHYPUSINE SYNTHASE-LIKE PROTEIN"/>
    <property type="match status" value="1"/>
</dbReference>
<dbReference type="GO" id="GO:0005737">
    <property type="term" value="C:cytoplasm"/>
    <property type="evidence" value="ECO:0007669"/>
    <property type="project" value="TreeGrafter"/>
</dbReference>
<proteinExistence type="inferred from homology"/>
<dbReference type="eggNOG" id="arCOG04142">
    <property type="taxonomic scope" value="Archaea"/>
</dbReference>
<dbReference type="EMBL" id="CP003243">
    <property type="protein sequence ID" value="AFD00119.1"/>
    <property type="molecule type" value="Genomic_DNA"/>
</dbReference>
<evidence type="ECO:0000256" key="5">
    <source>
        <dbReference type="ARBA" id="ARBA00009892"/>
    </source>
</evidence>
<dbReference type="SUPFAM" id="SSF52467">
    <property type="entry name" value="DHS-like NAD/FAD-binding domain"/>
    <property type="match status" value="1"/>
</dbReference>
<gene>
    <name evidence="10" type="primary">dys-2</name>
    <name evidence="9" type="synonym">dys</name>
    <name evidence="10" type="ordered locus">Mtc_1365</name>
</gene>
<evidence type="ECO:0000256" key="8">
    <source>
        <dbReference type="ARBA" id="ARBA00023256"/>
    </source>
</evidence>
<evidence type="ECO:0000256" key="7">
    <source>
        <dbReference type="ARBA" id="ARBA00023027"/>
    </source>
</evidence>
<organism evidence="10 11">
    <name type="scientific">Methanocella conradii (strain DSM 24694 / JCM 17849 / CGMCC 1.5162 / HZ254)</name>
    <dbReference type="NCBI Taxonomy" id="1041930"/>
    <lineage>
        <taxon>Archaea</taxon>
        <taxon>Methanobacteriati</taxon>
        <taxon>Methanobacteriota</taxon>
        <taxon>Stenosarchaea group</taxon>
        <taxon>Methanomicrobia</taxon>
        <taxon>Methanocellales</taxon>
        <taxon>Methanocellaceae</taxon>
        <taxon>Methanocella</taxon>
    </lineage>
</organism>
<reference evidence="10 11" key="1">
    <citation type="journal article" date="2012" name="J. Bacteriol.">
        <title>Complete genome sequence of a thermophilic methanogen, Methanocella conradii HZ254, isolated from Chinese rice field soil.</title>
        <authorList>
            <person name="Lu Z."/>
            <person name="Lu Y."/>
        </authorList>
    </citation>
    <scope>NUCLEOTIDE SEQUENCE [LARGE SCALE GENOMIC DNA]</scope>
    <source>
        <strain evidence="11">DSM 24694 / JCM 17849 / CGMCC 1.5162 / HZ254</strain>
    </source>
</reference>
<dbReference type="EC" id="2.5.1.46" evidence="9"/>
<comment type="catalytic activity">
    <reaction evidence="1 9">
        <text>[eIF5A protein]-L-lysine + spermidine = [eIF5A protein]-deoxyhypusine + propane-1,3-diamine</text>
        <dbReference type="Rhea" id="RHEA:33299"/>
        <dbReference type="Rhea" id="RHEA-COMP:10143"/>
        <dbReference type="Rhea" id="RHEA-COMP:10144"/>
        <dbReference type="ChEBI" id="CHEBI:29969"/>
        <dbReference type="ChEBI" id="CHEBI:57484"/>
        <dbReference type="ChEBI" id="CHEBI:57834"/>
        <dbReference type="ChEBI" id="CHEBI:82657"/>
        <dbReference type="EC" id="2.5.1.46"/>
    </reaction>
</comment>
<evidence type="ECO:0000256" key="1">
    <source>
        <dbReference type="ARBA" id="ARBA00000952"/>
    </source>
</evidence>
<protein>
    <recommendedName>
        <fullName evidence="9">Probable deoxyhypusine synthase</fullName>
        <shortName evidence="9">DHS</shortName>
        <ecNumber evidence="9">2.5.1.46</ecNumber>
    </recommendedName>
</protein>
<dbReference type="InterPro" id="IPR036982">
    <property type="entry name" value="Deoxyhypusine_synthase_sf"/>
</dbReference>
<dbReference type="Gene3D" id="3.40.910.10">
    <property type="entry name" value="Deoxyhypusine synthase"/>
    <property type="match status" value="1"/>
</dbReference>
<comment type="cofactor">
    <cofactor evidence="2 9">
        <name>NAD(+)</name>
        <dbReference type="ChEBI" id="CHEBI:57540"/>
    </cofactor>
</comment>
<dbReference type="PANTHER" id="PTHR11703">
    <property type="entry name" value="DEOXYHYPUSINE SYNTHASE"/>
    <property type="match status" value="1"/>
</dbReference>
<dbReference type="NCBIfam" id="NF002630">
    <property type="entry name" value="PRK02301.1"/>
    <property type="match status" value="1"/>
</dbReference>
<comment type="pathway">
    <text evidence="4 9">Protein modification; eIF5A hypusination.</text>
</comment>
<keyword evidence="7 9" id="KW-0520">NAD</keyword>
<evidence type="ECO:0000256" key="4">
    <source>
        <dbReference type="ARBA" id="ARBA00005041"/>
    </source>
</evidence>
<dbReference type="HAMAP" id="MF_00153">
    <property type="entry name" value="DHS"/>
    <property type="match status" value="1"/>
</dbReference>
<name>H8IAM2_METCZ</name>
<evidence type="ECO:0000313" key="10">
    <source>
        <dbReference type="EMBL" id="AFD00119.1"/>
    </source>
</evidence>
<feature type="active site" description="Nucleophile" evidence="9">
    <location>
        <position position="284"/>
    </location>
</feature>
<evidence type="ECO:0000256" key="9">
    <source>
        <dbReference type="HAMAP-Rule" id="MF_00153"/>
    </source>
</evidence>
<dbReference type="UniPathway" id="UPA00354"/>
<dbReference type="Pfam" id="PF01916">
    <property type="entry name" value="DS"/>
    <property type="match status" value="1"/>
</dbReference>
<evidence type="ECO:0000256" key="6">
    <source>
        <dbReference type="ARBA" id="ARBA00022679"/>
    </source>
</evidence>
<dbReference type="RefSeq" id="WP_014405956.1">
    <property type="nucleotide sequence ID" value="NC_017034.1"/>
</dbReference>
<dbReference type="NCBIfam" id="TIGR00321">
    <property type="entry name" value="dhys"/>
    <property type="match status" value="1"/>
</dbReference>
<comment type="function">
    <text evidence="3 9">Catalyzes the NAD-dependent oxidative cleavage of spermidine and the subsequent transfer of the butylamine moiety of spermidine to the epsilon-amino group of a specific lysine residue of the eIF-5A precursor protein to form the intermediate deoxyhypusine residue.</text>
</comment>
<keyword evidence="8 9" id="KW-0386">Hypusine biosynthesis</keyword>
<sequence length="319" mass="35332">MWARLKMMENRIRHAEVRGTMTVDELIRQLDGCAFGAGRIAKACDILEKMQADDVTKFFGLSGAMVPAGMRNVISDMIRGGYIDVLVTTGANMVHDIIEATGGYHAKGSENADDIALKGQHINRIYDVFLNEEYFTSLESKLQEVYRGMDENKVYSISDLMREIGKSLDDKRSILRSAYEMGVPVYCPAVQDSIIGLQAWLYTQTSRLRVDAFKDMRELIDRCYDAKRTGAILIGGGVPKNYVLQCMLVTPRGGYDYVIQITMDRAETGGLSGATLDEARSWGKVGENAEAVQVICDATIALPLMLAAVNERLSKKKGD</sequence>
<dbReference type="InterPro" id="IPR022899">
    <property type="entry name" value="Deoxyhypus_synthase_arc"/>
</dbReference>
<evidence type="ECO:0000313" key="11">
    <source>
        <dbReference type="Proteomes" id="UP000005233"/>
    </source>
</evidence>
<dbReference type="InterPro" id="IPR002773">
    <property type="entry name" value="Deoxyhypusine_synthase"/>
</dbReference>
<keyword evidence="6 9" id="KW-0808">Transferase</keyword>